<dbReference type="Proteomes" id="UP001266305">
    <property type="component" value="Unassembled WGS sequence"/>
</dbReference>
<evidence type="ECO:0000313" key="2">
    <source>
        <dbReference type="Proteomes" id="UP001266305"/>
    </source>
</evidence>
<keyword evidence="2" id="KW-1185">Reference proteome</keyword>
<proteinExistence type="predicted"/>
<sequence>TRVDLHALSQQTLAKCHGVPGVWVGLQSAPLLDSSSWKPGYCLLQRMAPFHVGENVCVGRSALE</sequence>
<protein>
    <submittedName>
        <fullName evidence="1">Uncharacterized protein</fullName>
    </submittedName>
</protein>
<reference evidence="1 2" key="1">
    <citation type="submission" date="2023-05" db="EMBL/GenBank/DDBJ databases">
        <title>B98-5 Cell Line De Novo Hybrid Assembly: An Optical Mapping Approach.</title>
        <authorList>
            <person name="Kananen K."/>
            <person name="Auerbach J.A."/>
            <person name="Kautto E."/>
            <person name="Blachly J.S."/>
        </authorList>
    </citation>
    <scope>NUCLEOTIDE SEQUENCE [LARGE SCALE GENOMIC DNA]</scope>
    <source>
        <strain evidence="1">B95-8</strain>
        <tissue evidence="1">Cell line</tissue>
    </source>
</reference>
<organism evidence="1 2">
    <name type="scientific">Saguinus oedipus</name>
    <name type="common">Cotton-top tamarin</name>
    <name type="synonym">Oedipomidas oedipus</name>
    <dbReference type="NCBI Taxonomy" id="9490"/>
    <lineage>
        <taxon>Eukaryota</taxon>
        <taxon>Metazoa</taxon>
        <taxon>Chordata</taxon>
        <taxon>Craniata</taxon>
        <taxon>Vertebrata</taxon>
        <taxon>Euteleostomi</taxon>
        <taxon>Mammalia</taxon>
        <taxon>Eutheria</taxon>
        <taxon>Euarchontoglires</taxon>
        <taxon>Primates</taxon>
        <taxon>Haplorrhini</taxon>
        <taxon>Platyrrhini</taxon>
        <taxon>Cebidae</taxon>
        <taxon>Callitrichinae</taxon>
        <taxon>Saguinus</taxon>
    </lineage>
</organism>
<evidence type="ECO:0000313" key="1">
    <source>
        <dbReference type="EMBL" id="KAK2112339.1"/>
    </source>
</evidence>
<comment type="caution">
    <text evidence="1">The sequence shown here is derived from an EMBL/GenBank/DDBJ whole genome shotgun (WGS) entry which is preliminary data.</text>
</comment>
<accession>A0ABQ9VSI7</accession>
<feature type="non-terminal residue" evidence="1">
    <location>
        <position position="64"/>
    </location>
</feature>
<gene>
    <name evidence="1" type="ORF">P7K49_012086</name>
</gene>
<dbReference type="EMBL" id="JASSZA010000005">
    <property type="protein sequence ID" value="KAK2112339.1"/>
    <property type="molecule type" value="Genomic_DNA"/>
</dbReference>
<feature type="non-terminal residue" evidence="1">
    <location>
        <position position="1"/>
    </location>
</feature>
<name>A0ABQ9VSI7_SAGOE</name>